<keyword evidence="3" id="KW-1185">Reference proteome</keyword>
<feature type="region of interest" description="Disordered" evidence="1">
    <location>
        <begin position="166"/>
        <end position="235"/>
    </location>
</feature>
<feature type="compositionally biased region" description="Basic and acidic residues" evidence="1">
    <location>
        <begin position="95"/>
        <end position="113"/>
    </location>
</feature>
<feature type="region of interest" description="Disordered" evidence="1">
    <location>
        <begin position="62"/>
        <end position="125"/>
    </location>
</feature>
<evidence type="ECO:0000256" key="1">
    <source>
        <dbReference type="SAM" id="MobiDB-lite"/>
    </source>
</evidence>
<evidence type="ECO:0000313" key="3">
    <source>
        <dbReference type="Proteomes" id="UP001287286"/>
    </source>
</evidence>
<dbReference type="EMBL" id="JAWRVI010000008">
    <property type="protein sequence ID" value="KAK4092607.1"/>
    <property type="molecule type" value="Genomic_DNA"/>
</dbReference>
<feature type="region of interest" description="Disordered" evidence="1">
    <location>
        <begin position="1"/>
        <end position="37"/>
    </location>
</feature>
<gene>
    <name evidence="2" type="ORF">Purlil1_3228</name>
</gene>
<organism evidence="2 3">
    <name type="scientific">Purpureocillium lilacinum</name>
    <name type="common">Paecilomyces lilacinus</name>
    <dbReference type="NCBI Taxonomy" id="33203"/>
    <lineage>
        <taxon>Eukaryota</taxon>
        <taxon>Fungi</taxon>
        <taxon>Dikarya</taxon>
        <taxon>Ascomycota</taxon>
        <taxon>Pezizomycotina</taxon>
        <taxon>Sordariomycetes</taxon>
        <taxon>Hypocreomycetidae</taxon>
        <taxon>Hypocreales</taxon>
        <taxon>Ophiocordycipitaceae</taxon>
        <taxon>Purpureocillium</taxon>
    </lineage>
</organism>
<reference evidence="2 3" key="1">
    <citation type="journal article" date="2024" name="Microbiol. Resour. Announc.">
        <title>Genome annotations for the ascomycete fungi Trichoderma harzianum, Trichoderma aggressivum, and Purpureocillium lilacinum.</title>
        <authorList>
            <person name="Beijen E.P.W."/>
            <person name="Ohm R.A."/>
        </authorList>
    </citation>
    <scope>NUCLEOTIDE SEQUENCE [LARGE SCALE GENOMIC DNA]</scope>
    <source>
        <strain evidence="2 3">CBS 150709</strain>
    </source>
</reference>
<evidence type="ECO:0000313" key="2">
    <source>
        <dbReference type="EMBL" id="KAK4092607.1"/>
    </source>
</evidence>
<feature type="compositionally biased region" description="Gly residues" evidence="1">
    <location>
        <begin position="68"/>
        <end position="78"/>
    </location>
</feature>
<protein>
    <submittedName>
        <fullName evidence="2">Uncharacterized protein</fullName>
    </submittedName>
</protein>
<feature type="compositionally biased region" description="Basic residues" evidence="1">
    <location>
        <begin position="203"/>
        <end position="216"/>
    </location>
</feature>
<dbReference type="Proteomes" id="UP001287286">
    <property type="component" value="Unassembled WGS sequence"/>
</dbReference>
<name>A0ABR0C8R1_PURLI</name>
<proteinExistence type="predicted"/>
<comment type="caution">
    <text evidence="2">The sequence shown here is derived from an EMBL/GenBank/DDBJ whole genome shotgun (WGS) entry which is preliminary data.</text>
</comment>
<feature type="compositionally biased region" description="Basic and acidic residues" evidence="1">
    <location>
        <begin position="222"/>
        <end position="235"/>
    </location>
</feature>
<sequence length="235" mass="25488">MVSEGRRRGDEEREECEVVKDETGRPEGVVRKRRSDDAVACGVAAAGRWLAGWLEWAGLGWAGREEGSGTGSGRGSGRGTETETETEVRAAVGGHRWEWRGGRARVQRAEDRGQGPPEVPGIRPLGVLWGPGAGAEWAQAAACAWGRRAADEVEDGGCGGCAAAAAREERADERDDADAQSGSGRARFDPGARKSVVGSERKRTSRTTQRGRRKKTLAWARQQREERDLLEQPWQ</sequence>
<accession>A0ABR0C8R1</accession>